<dbReference type="SUPFAM" id="SSF50630">
    <property type="entry name" value="Acid proteases"/>
    <property type="match status" value="1"/>
</dbReference>
<dbReference type="Gene3D" id="2.40.70.10">
    <property type="entry name" value="Acid Proteases"/>
    <property type="match status" value="1"/>
</dbReference>
<dbReference type="EMBL" id="CP138203">
    <property type="protein sequence ID" value="WPC72250.1"/>
    <property type="molecule type" value="Genomic_DNA"/>
</dbReference>
<dbReference type="PROSITE" id="PS51257">
    <property type="entry name" value="PROKAR_LIPOPROTEIN"/>
    <property type="match status" value="1"/>
</dbReference>
<keyword evidence="3" id="KW-0645">Protease</keyword>
<dbReference type="PANTHER" id="PTHR38037:SF2">
    <property type="entry name" value="ATP-DEPENDENT ZINC PROTEASE DOMAIN-CONTAINING PROTEIN-RELATED"/>
    <property type="match status" value="1"/>
</dbReference>
<proteinExistence type="predicted"/>
<keyword evidence="1" id="KW-0175">Coiled coil</keyword>
<evidence type="ECO:0000313" key="3">
    <source>
        <dbReference type="EMBL" id="WPC72250.1"/>
    </source>
</evidence>
<keyword evidence="4" id="KW-1185">Reference proteome</keyword>
<dbReference type="InterPro" id="IPR021109">
    <property type="entry name" value="Peptidase_aspartic_dom_sf"/>
</dbReference>
<dbReference type="InterPro" id="IPR008503">
    <property type="entry name" value="Asp_endopeptidase"/>
</dbReference>
<protein>
    <submittedName>
        <fullName evidence="3">ATP-dependent zinc protease</fullName>
    </submittedName>
</protein>
<accession>A0ABZ0Q773</accession>
<dbReference type="RefSeq" id="WP_261895786.1">
    <property type="nucleotide sequence ID" value="NZ_AP024895.1"/>
</dbReference>
<dbReference type="PANTHER" id="PTHR38037">
    <property type="entry name" value="ZN_PROTEASE DOMAIN-CONTAINING PROTEIN"/>
    <property type="match status" value="1"/>
</dbReference>
<dbReference type="GO" id="GO:0008233">
    <property type="term" value="F:peptidase activity"/>
    <property type="evidence" value="ECO:0007669"/>
    <property type="project" value="UniProtKB-KW"/>
</dbReference>
<evidence type="ECO:0000256" key="1">
    <source>
        <dbReference type="SAM" id="Coils"/>
    </source>
</evidence>
<reference evidence="3 4" key="1">
    <citation type="submission" date="2023-11" db="EMBL/GenBank/DDBJ databases">
        <title>Plant-associative lifestyle of Vibrio porteresiae and its evolutionary dynamics.</title>
        <authorList>
            <person name="Rameshkumar N."/>
            <person name="Kirti K."/>
        </authorList>
    </citation>
    <scope>NUCLEOTIDE SEQUENCE [LARGE SCALE GENOMIC DNA]</scope>
    <source>
        <strain evidence="3 4">MSSRF30</strain>
    </source>
</reference>
<evidence type="ECO:0000313" key="4">
    <source>
        <dbReference type="Proteomes" id="UP001304071"/>
    </source>
</evidence>
<dbReference type="Pfam" id="PF05618">
    <property type="entry name" value="Zn_protease"/>
    <property type="match status" value="1"/>
</dbReference>
<feature type="coiled-coil region" evidence="1">
    <location>
        <begin position="44"/>
        <end position="78"/>
    </location>
</feature>
<evidence type="ECO:0000259" key="2">
    <source>
        <dbReference type="Pfam" id="PF05618"/>
    </source>
</evidence>
<dbReference type="GO" id="GO:0006508">
    <property type="term" value="P:proteolysis"/>
    <property type="evidence" value="ECO:0007669"/>
    <property type="project" value="UniProtKB-KW"/>
</dbReference>
<gene>
    <name evidence="3" type="ORF">R8Z52_08855</name>
</gene>
<name>A0ABZ0Q773_9VIBR</name>
<dbReference type="Proteomes" id="UP001304071">
    <property type="component" value="Chromosome 1"/>
</dbReference>
<sequence>MFKRIAPVIALSMLSGCTMMNGDEYHQATLAAIQHSESNIDNHLTNLELQISNQMDYIDSLEQQIITLQDHVKLLQHTASEIDSQTEQQVAAQQAADASAPLQVTQQKPRHEVVLGEVEKVTIDAINQSFDARVDTGAATSSLNAVDIQEFERNSKNWVRFHLSAGDEVAKDAPWIEAPILRYVRIRQANTEEAERRAVIELWVKLGDIHEKTPFTLADRSQMSHPILLGREFIRDIAVVDVSKKFIHTDSVKEANKENTKK</sequence>
<feature type="domain" description="Retropepsin-like aspartic endopeptidase" evidence="2">
    <location>
        <begin position="114"/>
        <end position="249"/>
    </location>
</feature>
<keyword evidence="3" id="KW-0378">Hydrolase</keyword>
<organism evidence="3 4">
    <name type="scientific">Vibrio porteresiae DSM 19223</name>
    <dbReference type="NCBI Taxonomy" id="1123496"/>
    <lineage>
        <taxon>Bacteria</taxon>
        <taxon>Pseudomonadati</taxon>
        <taxon>Pseudomonadota</taxon>
        <taxon>Gammaproteobacteria</taxon>
        <taxon>Vibrionales</taxon>
        <taxon>Vibrionaceae</taxon>
        <taxon>Vibrio</taxon>
    </lineage>
</organism>